<evidence type="ECO:0000256" key="8">
    <source>
        <dbReference type="SAM" id="Phobius"/>
    </source>
</evidence>
<organism evidence="10 11">
    <name type="scientific">Daedalea quercina L-15889</name>
    <dbReference type="NCBI Taxonomy" id="1314783"/>
    <lineage>
        <taxon>Eukaryota</taxon>
        <taxon>Fungi</taxon>
        <taxon>Dikarya</taxon>
        <taxon>Basidiomycota</taxon>
        <taxon>Agaricomycotina</taxon>
        <taxon>Agaricomycetes</taxon>
        <taxon>Polyporales</taxon>
        <taxon>Fomitopsis</taxon>
    </lineage>
</organism>
<accession>A0A165U6X2</accession>
<evidence type="ECO:0000256" key="5">
    <source>
        <dbReference type="ARBA" id="ARBA00022989"/>
    </source>
</evidence>
<feature type="transmembrane region" description="Helical" evidence="8">
    <location>
        <begin position="100"/>
        <end position="117"/>
    </location>
</feature>
<dbReference type="InterPro" id="IPR037185">
    <property type="entry name" value="EmrE-like"/>
</dbReference>
<proteinExistence type="predicted"/>
<feature type="non-terminal residue" evidence="10">
    <location>
        <position position="1"/>
    </location>
</feature>
<dbReference type="GO" id="GO:0005464">
    <property type="term" value="F:UDP-xylose transmembrane transporter activity"/>
    <property type="evidence" value="ECO:0007669"/>
    <property type="project" value="TreeGrafter"/>
</dbReference>
<evidence type="ECO:0000313" key="11">
    <source>
        <dbReference type="Proteomes" id="UP000076727"/>
    </source>
</evidence>
<evidence type="ECO:0000256" key="3">
    <source>
        <dbReference type="ARBA" id="ARBA00022597"/>
    </source>
</evidence>
<dbReference type="PANTHER" id="PTHR10778">
    <property type="entry name" value="SOLUTE CARRIER FAMILY 35 MEMBER B"/>
    <property type="match status" value="1"/>
</dbReference>
<evidence type="ECO:0000256" key="4">
    <source>
        <dbReference type="ARBA" id="ARBA00022692"/>
    </source>
</evidence>
<comment type="subcellular location">
    <subcellularLocation>
        <location evidence="1">Endomembrane system</location>
        <topology evidence="1">Multi-pass membrane protein</topology>
    </subcellularLocation>
</comment>
<evidence type="ECO:0000256" key="9">
    <source>
        <dbReference type="SAM" id="SignalP"/>
    </source>
</evidence>
<feature type="transmembrane region" description="Helical" evidence="8">
    <location>
        <begin position="124"/>
        <end position="143"/>
    </location>
</feature>
<evidence type="ECO:0000256" key="1">
    <source>
        <dbReference type="ARBA" id="ARBA00004127"/>
    </source>
</evidence>
<evidence type="ECO:0000256" key="6">
    <source>
        <dbReference type="ARBA" id="ARBA00023136"/>
    </source>
</evidence>
<feature type="non-terminal residue" evidence="10">
    <location>
        <position position="368"/>
    </location>
</feature>
<keyword evidence="2" id="KW-0813">Transport</keyword>
<dbReference type="Proteomes" id="UP000076727">
    <property type="component" value="Unassembled WGS sequence"/>
</dbReference>
<feature type="chain" id="PRO_5007867484" evidence="9">
    <location>
        <begin position="19"/>
        <end position="368"/>
    </location>
</feature>
<keyword evidence="3" id="KW-0762">Sugar transport</keyword>
<dbReference type="Pfam" id="PF08449">
    <property type="entry name" value="UAA"/>
    <property type="match status" value="2"/>
</dbReference>
<gene>
    <name evidence="10" type="ORF">DAEQUDRAFT_655780</name>
</gene>
<feature type="transmembrane region" description="Helical" evidence="8">
    <location>
        <begin position="72"/>
        <end position="94"/>
    </location>
</feature>
<sequence>WLSILALIFGGCCSNALALEQLTTYHPHSGNLITFAQFLTITLVFLPRFIVLRHSPIPHFALRKRRVPLAPYALQVLLFVSTSLLNNAAFAYAIPMSVHIIFRSGGLVASLLLNWLILKRRYNVTQVASVAVVSLGVILTTLSAATPKRSGSGSSKAGPDPSLYATGVGILTLALILSGLLGVIQDRTYAEYGRKDTPSEAEAKRNEDAPRPRKEEEAPLWQEALFYLHFLSMPLFLFVRKDLQAQLRALSAGSKYALPLPNPVRSMVAVTFPRSALHVGDEVLIPEAYIPLFLNMLTQLLCVAGVHRLTARVSSLTVTLVLVVRKAVSLLISVLLFRGAGRVTGGKAALMWAGAVLVFAGTVGYSIG</sequence>
<feature type="transmembrane region" description="Helical" evidence="8">
    <location>
        <begin position="349"/>
        <end position="367"/>
    </location>
</feature>
<feature type="transmembrane region" description="Helical" evidence="8">
    <location>
        <begin position="163"/>
        <end position="184"/>
    </location>
</feature>
<feature type="transmembrane region" description="Helical" evidence="8">
    <location>
        <begin position="34"/>
        <end position="51"/>
    </location>
</feature>
<dbReference type="SUPFAM" id="SSF103481">
    <property type="entry name" value="Multidrug resistance efflux transporter EmrE"/>
    <property type="match status" value="1"/>
</dbReference>
<keyword evidence="5 8" id="KW-1133">Transmembrane helix</keyword>
<dbReference type="GO" id="GO:0000139">
    <property type="term" value="C:Golgi membrane"/>
    <property type="evidence" value="ECO:0007669"/>
    <property type="project" value="TreeGrafter"/>
</dbReference>
<dbReference type="OrthoDB" id="999962at2759"/>
<dbReference type="AlphaFoldDB" id="A0A165U6X2"/>
<evidence type="ECO:0000256" key="7">
    <source>
        <dbReference type="SAM" id="MobiDB-lite"/>
    </source>
</evidence>
<protein>
    <submittedName>
        <fullName evidence="10">UAA transporter</fullName>
    </submittedName>
</protein>
<dbReference type="GO" id="GO:0005462">
    <property type="term" value="F:UDP-N-acetylglucosamine transmembrane transporter activity"/>
    <property type="evidence" value="ECO:0007669"/>
    <property type="project" value="TreeGrafter"/>
</dbReference>
<keyword evidence="6 8" id="KW-0472">Membrane</keyword>
<evidence type="ECO:0000313" key="10">
    <source>
        <dbReference type="EMBL" id="KZT74481.1"/>
    </source>
</evidence>
<feature type="transmembrane region" description="Helical" evidence="8">
    <location>
        <begin position="318"/>
        <end position="337"/>
    </location>
</feature>
<keyword evidence="4 8" id="KW-0812">Transmembrane</keyword>
<feature type="signal peptide" evidence="9">
    <location>
        <begin position="1"/>
        <end position="18"/>
    </location>
</feature>
<feature type="region of interest" description="Disordered" evidence="7">
    <location>
        <begin position="194"/>
        <end position="216"/>
    </location>
</feature>
<reference evidence="10 11" key="1">
    <citation type="journal article" date="2016" name="Mol. Biol. Evol.">
        <title>Comparative Genomics of Early-Diverging Mushroom-Forming Fungi Provides Insights into the Origins of Lignocellulose Decay Capabilities.</title>
        <authorList>
            <person name="Nagy L.G."/>
            <person name="Riley R."/>
            <person name="Tritt A."/>
            <person name="Adam C."/>
            <person name="Daum C."/>
            <person name="Floudas D."/>
            <person name="Sun H."/>
            <person name="Yadav J.S."/>
            <person name="Pangilinan J."/>
            <person name="Larsson K.H."/>
            <person name="Matsuura K."/>
            <person name="Barry K."/>
            <person name="Labutti K."/>
            <person name="Kuo R."/>
            <person name="Ohm R.A."/>
            <person name="Bhattacharya S.S."/>
            <person name="Shirouzu T."/>
            <person name="Yoshinaga Y."/>
            <person name="Martin F.M."/>
            <person name="Grigoriev I.V."/>
            <person name="Hibbett D.S."/>
        </authorList>
    </citation>
    <scope>NUCLEOTIDE SEQUENCE [LARGE SCALE GENOMIC DNA]</scope>
    <source>
        <strain evidence="10 11">L-15889</strain>
    </source>
</reference>
<dbReference type="InterPro" id="IPR013657">
    <property type="entry name" value="SCL35B1-4/HUT1"/>
</dbReference>
<keyword evidence="11" id="KW-1185">Reference proteome</keyword>
<dbReference type="PANTHER" id="PTHR10778:SF4">
    <property type="entry name" value="NUCLEOTIDE SUGAR TRANSPORTER SLC35B4"/>
    <property type="match status" value="1"/>
</dbReference>
<keyword evidence="9" id="KW-0732">Signal</keyword>
<name>A0A165U6X2_9APHY</name>
<dbReference type="EMBL" id="KV429033">
    <property type="protein sequence ID" value="KZT74481.1"/>
    <property type="molecule type" value="Genomic_DNA"/>
</dbReference>
<evidence type="ECO:0000256" key="2">
    <source>
        <dbReference type="ARBA" id="ARBA00022448"/>
    </source>
</evidence>
<dbReference type="GO" id="GO:0005789">
    <property type="term" value="C:endoplasmic reticulum membrane"/>
    <property type="evidence" value="ECO:0007669"/>
    <property type="project" value="TreeGrafter"/>
</dbReference>